<dbReference type="Gene3D" id="1.10.10.60">
    <property type="entry name" value="Homeodomain-like"/>
    <property type="match status" value="1"/>
</dbReference>
<keyword evidence="3" id="KW-1133">Transmembrane helix</keyword>
<organism evidence="5 6">
    <name type="scientific">Arachis hypogaea</name>
    <name type="common">Peanut</name>
    <dbReference type="NCBI Taxonomy" id="3818"/>
    <lineage>
        <taxon>Eukaryota</taxon>
        <taxon>Viridiplantae</taxon>
        <taxon>Streptophyta</taxon>
        <taxon>Embryophyta</taxon>
        <taxon>Tracheophyta</taxon>
        <taxon>Spermatophyta</taxon>
        <taxon>Magnoliopsida</taxon>
        <taxon>eudicotyledons</taxon>
        <taxon>Gunneridae</taxon>
        <taxon>Pentapetalae</taxon>
        <taxon>rosids</taxon>
        <taxon>fabids</taxon>
        <taxon>Fabales</taxon>
        <taxon>Fabaceae</taxon>
        <taxon>Papilionoideae</taxon>
        <taxon>50 kb inversion clade</taxon>
        <taxon>dalbergioids sensu lato</taxon>
        <taxon>Dalbergieae</taxon>
        <taxon>Pterocarpus clade</taxon>
        <taxon>Arachis</taxon>
    </lineage>
</organism>
<proteinExistence type="predicted"/>
<keyword evidence="3" id="KW-0812">Transmembrane</keyword>
<evidence type="ECO:0000256" key="1">
    <source>
        <dbReference type="ARBA" id="ARBA00004123"/>
    </source>
</evidence>
<keyword evidence="2" id="KW-0539">Nucleus</keyword>
<dbReference type="InterPro" id="IPR017930">
    <property type="entry name" value="Myb_dom"/>
</dbReference>
<comment type="caution">
    <text evidence="5">The sequence shown here is derived from an EMBL/GenBank/DDBJ whole genome shotgun (WGS) entry which is preliminary data.</text>
</comment>
<feature type="domain" description="HTH myb-type" evidence="4">
    <location>
        <begin position="1"/>
        <end position="25"/>
    </location>
</feature>
<feature type="transmembrane region" description="Helical" evidence="3">
    <location>
        <begin position="43"/>
        <end position="61"/>
    </location>
</feature>
<comment type="subcellular location">
    <subcellularLocation>
        <location evidence="1">Nucleus</location>
    </subcellularLocation>
</comment>
<keyword evidence="3" id="KW-0472">Membrane</keyword>
<dbReference type="EMBL" id="SDMP01000008">
    <property type="protein sequence ID" value="RYR44857.1"/>
    <property type="molecule type" value="Genomic_DNA"/>
</dbReference>
<dbReference type="AlphaFoldDB" id="A0A445C1Q7"/>
<accession>A0A445C1Q7</accession>
<evidence type="ECO:0000256" key="2">
    <source>
        <dbReference type="ARBA" id="ARBA00023242"/>
    </source>
</evidence>
<dbReference type="GO" id="GO:0005634">
    <property type="term" value="C:nucleus"/>
    <property type="evidence" value="ECO:0007669"/>
    <property type="project" value="UniProtKB-SubCell"/>
</dbReference>
<protein>
    <recommendedName>
        <fullName evidence="4">HTH myb-type domain-containing protein</fullName>
    </recommendedName>
</protein>
<reference evidence="5 6" key="1">
    <citation type="submission" date="2019-01" db="EMBL/GenBank/DDBJ databases">
        <title>Sequencing of cultivated peanut Arachis hypogaea provides insights into genome evolution and oil improvement.</title>
        <authorList>
            <person name="Chen X."/>
        </authorList>
    </citation>
    <scope>NUCLEOTIDE SEQUENCE [LARGE SCALE GENOMIC DNA]</scope>
    <source>
        <strain evidence="6">cv. Fuhuasheng</strain>
        <tissue evidence="5">Leaves</tissue>
    </source>
</reference>
<dbReference type="STRING" id="3818.A0A445C1Q7"/>
<sequence length="81" mass="9153">MARPLFDRTDNVIKNHWNSTLKRKCASMNPIDDPHFAQPLKRSVSAGAAILVSTVMVRYLLPTMMATTEMAGRKGKMWMES</sequence>
<evidence type="ECO:0000259" key="4">
    <source>
        <dbReference type="PROSITE" id="PS51294"/>
    </source>
</evidence>
<evidence type="ECO:0000313" key="5">
    <source>
        <dbReference type="EMBL" id="RYR44857.1"/>
    </source>
</evidence>
<name>A0A445C1Q7_ARAHY</name>
<dbReference type="PROSITE" id="PS51294">
    <property type="entry name" value="HTH_MYB"/>
    <property type="match status" value="1"/>
</dbReference>
<evidence type="ECO:0000256" key="3">
    <source>
        <dbReference type="SAM" id="Phobius"/>
    </source>
</evidence>
<dbReference type="Proteomes" id="UP000289738">
    <property type="component" value="Chromosome A08"/>
</dbReference>
<gene>
    <name evidence="5" type="ORF">Ahy_A08g041135</name>
</gene>
<keyword evidence="6" id="KW-1185">Reference proteome</keyword>
<evidence type="ECO:0000313" key="6">
    <source>
        <dbReference type="Proteomes" id="UP000289738"/>
    </source>
</evidence>